<dbReference type="InterPro" id="IPR012337">
    <property type="entry name" value="RNaseH-like_sf"/>
</dbReference>
<dbReference type="AlphaFoldDB" id="A0A7C5DKP2"/>
<dbReference type="GO" id="GO:0003676">
    <property type="term" value="F:nucleic acid binding"/>
    <property type="evidence" value="ECO:0007669"/>
    <property type="project" value="InterPro"/>
</dbReference>
<dbReference type="PROSITE" id="PS50994">
    <property type="entry name" value="INTEGRASE"/>
    <property type="match status" value="1"/>
</dbReference>
<dbReference type="InterPro" id="IPR048020">
    <property type="entry name" value="Transpos_IS3"/>
</dbReference>
<dbReference type="Pfam" id="PF13333">
    <property type="entry name" value="rve_2"/>
    <property type="match status" value="1"/>
</dbReference>
<dbReference type="InterPro" id="IPR001584">
    <property type="entry name" value="Integrase_cat-core"/>
</dbReference>
<feature type="domain" description="Integrase catalytic" evidence="1">
    <location>
        <begin position="122"/>
        <end position="285"/>
    </location>
</feature>
<dbReference type="NCBIfam" id="NF033516">
    <property type="entry name" value="transpos_IS3"/>
    <property type="match status" value="1"/>
</dbReference>
<gene>
    <name evidence="2" type="ORF">ENL07_06220</name>
</gene>
<proteinExistence type="predicted"/>
<dbReference type="InterPro" id="IPR025948">
    <property type="entry name" value="HTH-like_dom"/>
</dbReference>
<dbReference type="Pfam" id="PF13276">
    <property type="entry name" value="HTH_21"/>
    <property type="match status" value="1"/>
</dbReference>
<evidence type="ECO:0000259" key="1">
    <source>
        <dbReference type="PROSITE" id="PS50994"/>
    </source>
</evidence>
<dbReference type="PANTHER" id="PTHR46889">
    <property type="entry name" value="TRANSPOSASE INSF FOR INSERTION SEQUENCE IS3B-RELATED"/>
    <property type="match status" value="1"/>
</dbReference>
<evidence type="ECO:0000313" key="2">
    <source>
        <dbReference type="EMBL" id="HHE32214.1"/>
    </source>
</evidence>
<dbReference type="InterPro" id="IPR036397">
    <property type="entry name" value="RNaseH_sf"/>
</dbReference>
<sequence>MKYRFIEKHKHLFAVRTMCRVLHVSVSGYYGWTQRPESKRSKENRNLMEAIKTIHQEHHETYGSPRIAEVLRHKGYRCSRSRTARLMRVLGIRVRTARKFKVTTASKHHEPIAPNLLGQNFSVEMPNEVWSSDITYLRTDSGWYYLTIILDLFNREIIGYSLSSRWTAESTVMVALDRAFLHRQPPPGVILHSDRGVQYACKAFRQQLNGYQMIQSMSGKGNCYDNAVTETVFKTLKTEWMYGKRYRNQQELRQGLFDYIEVFYNRKRLHSTLGYTTPATFLQQYQQSISMAS</sequence>
<dbReference type="Pfam" id="PF00665">
    <property type="entry name" value="rve"/>
    <property type="match status" value="1"/>
</dbReference>
<dbReference type="Gene3D" id="3.30.420.10">
    <property type="entry name" value="Ribonuclease H-like superfamily/Ribonuclease H"/>
    <property type="match status" value="1"/>
</dbReference>
<accession>A0A7C5DKP2</accession>
<name>A0A7C5DKP2_9CHLB</name>
<protein>
    <submittedName>
        <fullName evidence="2">IS3 family transposase</fullName>
    </submittedName>
</protein>
<dbReference type="GO" id="GO:0015074">
    <property type="term" value="P:DNA integration"/>
    <property type="evidence" value="ECO:0007669"/>
    <property type="project" value="InterPro"/>
</dbReference>
<dbReference type="PANTHER" id="PTHR46889:SF4">
    <property type="entry name" value="TRANSPOSASE INSO FOR INSERTION SEQUENCE ELEMENT IS911B-RELATED"/>
    <property type="match status" value="1"/>
</dbReference>
<dbReference type="EMBL" id="DRSQ01000130">
    <property type="protein sequence ID" value="HHE32214.1"/>
    <property type="molecule type" value="Genomic_DNA"/>
</dbReference>
<dbReference type="Proteomes" id="UP000886058">
    <property type="component" value="Unassembled WGS sequence"/>
</dbReference>
<comment type="caution">
    <text evidence="2">The sequence shown here is derived from an EMBL/GenBank/DDBJ whole genome shotgun (WGS) entry which is preliminary data.</text>
</comment>
<organism evidence="2">
    <name type="scientific">Chlorobaculum parvum</name>
    <dbReference type="NCBI Taxonomy" id="274539"/>
    <lineage>
        <taxon>Bacteria</taxon>
        <taxon>Pseudomonadati</taxon>
        <taxon>Chlorobiota</taxon>
        <taxon>Chlorobiia</taxon>
        <taxon>Chlorobiales</taxon>
        <taxon>Chlorobiaceae</taxon>
        <taxon>Chlorobaculum</taxon>
    </lineage>
</organism>
<dbReference type="SUPFAM" id="SSF53098">
    <property type="entry name" value="Ribonuclease H-like"/>
    <property type="match status" value="1"/>
</dbReference>
<dbReference type="InterPro" id="IPR050900">
    <property type="entry name" value="Transposase_IS3/IS150/IS904"/>
</dbReference>
<reference evidence="2" key="1">
    <citation type="journal article" date="2020" name="mSystems">
        <title>Genome- and Community-Level Interaction Insights into Carbon Utilization and Element Cycling Functions of Hydrothermarchaeota in Hydrothermal Sediment.</title>
        <authorList>
            <person name="Zhou Z."/>
            <person name="Liu Y."/>
            <person name="Xu W."/>
            <person name="Pan J."/>
            <person name="Luo Z.H."/>
            <person name="Li M."/>
        </authorList>
    </citation>
    <scope>NUCLEOTIDE SEQUENCE [LARGE SCALE GENOMIC DNA]</scope>
    <source>
        <strain evidence="2">HyVt-633</strain>
    </source>
</reference>